<evidence type="ECO:0000256" key="2">
    <source>
        <dbReference type="SAM" id="MobiDB-lite"/>
    </source>
</evidence>
<dbReference type="EMBL" id="JANBPK010001062">
    <property type="protein sequence ID" value="KAJ2926398.1"/>
    <property type="molecule type" value="Genomic_DNA"/>
</dbReference>
<feature type="compositionally biased region" description="Basic and acidic residues" evidence="2">
    <location>
        <begin position="1"/>
        <end position="12"/>
    </location>
</feature>
<feature type="region of interest" description="Disordered" evidence="2">
    <location>
        <begin position="94"/>
        <end position="123"/>
    </location>
</feature>
<keyword evidence="1" id="KW-0677">Repeat</keyword>
<gene>
    <name evidence="4" type="ORF">H1R20_g10699</name>
</gene>
<evidence type="ECO:0000313" key="5">
    <source>
        <dbReference type="Proteomes" id="UP001140091"/>
    </source>
</evidence>
<dbReference type="PANTHER" id="PTHR10039:SF14">
    <property type="entry name" value="NACHT DOMAIN-CONTAINING PROTEIN"/>
    <property type="match status" value="1"/>
</dbReference>
<dbReference type="Gene3D" id="3.40.50.300">
    <property type="entry name" value="P-loop containing nucleotide triphosphate hydrolases"/>
    <property type="match status" value="1"/>
</dbReference>
<name>A0A9W8J5I2_9AGAR</name>
<feature type="region of interest" description="Disordered" evidence="2">
    <location>
        <begin position="743"/>
        <end position="767"/>
    </location>
</feature>
<dbReference type="OrthoDB" id="3228837at2759"/>
<feature type="domain" description="Nephrocystin 3-like N-terminal" evidence="3">
    <location>
        <begin position="243"/>
        <end position="398"/>
    </location>
</feature>
<dbReference type="PANTHER" id="PTHR10039">
    <property type="entry name" value="AMELOGENIN"/>
    <property type="match status" value="1"/>
</dbReference>
<dbReference type="SUPFAM" id="SSF52540">
    <property type="entry name" value="P-loop containing nucleoside triphosphate hydrolases"/>
    <property type="match status" value="1"/>
</dbReference>
<dbReference type="Pfam" id="PF24883">
    <property type="entry name" value="NPHP3_N"/>
    <property type="match status" value="1"/>
</dbReference>
<dbReference type="InterPro" id="IPR027417">
    <property type="entry name" value="P-loop_NTPase"/>
</dbReference>
<keyword evidence="5" id="KW-1185">Reference proteome</keyword>
<dbReference type="InterPro" id="IPR056884">
    <property type="entry name" value="NPHP3-like_N"/>
</dbReference>
<proteinExistence type="predicted"/>
<dbReference type="Proteomes" id="UP001140091">
    <property type="component" value="Unassembled WGS sequence"/>
</dbReference>
<evidence type="ECO:0000313" key="4">
    <source>
        <dbReference type="EMBL" id="KAJ2926398.1"/>
    </source>
</evidence>
<evidence type="ECO:0000256" key="1">
    <source>
        <dbReference type="ARBA" id="ARBA00022737"/>
    </source>
</evidence>
<evidence type="ECO:0000259" key="3">
    <source>
        <dbReference type="Pfam" id="PF24883"/>
    </source>
</evidence>
<protein>
    <recommendedName>
        <fullName evidence="3">Nephrocystin 3-like N-terminal domain-containing protein</fullName>
    </recommendedName>
</protein>
<accession>A0A9W8J5I2</accession>
<feature type="region of interest" description="Disordered" evidence="2">
    <location>
        <begin position="1"/>
        <end position="44"/>
    </location>
</feature>
<reference evidence="4" key="1">
    <citation type="submission" date="2022-06" db="EMBL/GenBank/DDBJ databases">
        <title>Genome Sequence of Candolleomyces eurysporus.</title>
        <authorList>
            <person name="Buettner E."/>
        </authorList>
    </citation>
    <scope>NUCLEOTIDE SEQUENCE</scope>
    <source>
        <strain evidence="4">VTCC 930004</strain>
    </source>
</reference>
<organism evidence="4 5">
    <name type="scientific">Candolleomyces eurysporus</name>
    <dbReference type="NCBI Taxonomy" id="2828524"/>
    <lineage>
        <taxon>Eukaryota</taxon>
        <taxon>Fungi</taxon>
        <taxon>Dikarya</taxon>
        <taxon>Basidiomycota</taxon>
        <taxon>Agaricomycotina</taxon>
        <taxon>Agaricomycetes</taxon>
        <taxon>Agaricomycetidae</taxon>
        <taxon>Agaricales</taxon>
        <taxon>Agaricineae</taxon>
        <taxon>Psathyrellaceae</taxon>
        <taxon>Candolleomyces</taxon>
    </lineage>
</organism>
<dbReference type="AlphaFoldDB" id="A0A9W8J5I2"/>
<feature type="non-terminal residue" evidence="4">
    <location>
        <position position="1"/>
    </location>
</feature>
<comment type="caution">
    <text evidence="4">The sequence shown here is derived from an EMBL/GenBank/DDBJ whole genome shotgun (WGS) entry which is preliminary data.</text>
</comment>
<sequence length="767" mass="85767">MTPNAKPKERGYFSRIGSRLSSPFKKRSKNPAAQDQQDMESAFVNTNAGAEPRQLVLPHHSPTPTAPHLARFGEGVSITAPTLHYSISQMEANPSRVGESLHPAPPATIPGSGYPRPPYPWPPQNSTPPPGAWYPGFVHYPAMPTAFNGGYGENPLSAPAATTSFLPGARHVQMGNIQYLDAPNAQTITLHATGSAHGNSIDGWDLLLKHTAPNALHNSDARYDPPKCDEDTRVEVIGEIVGWINDRESPQRLLCMTGAAGAGKSALQQTIAEICAGSNTLAAAFFFSAIDPTRNTVSSVVPTIAFQLGSSNPTLRQFIGATIAQDSFIFQKSLQAQMDALVVRPIKYLQNRTTVPYVILIDGLDECKEEKRQAALLTAIRQCLLSTDLSFRIFIASRPEWAIHTALQPDGDLHAMAYHIQLSDEYDATNDIRRYLWRNLESIGRRSGNPEWFTREDVETLVNAASGMFIYAATVVKYLSDPRSSPVERLKVILTWTPRTHQYAEPFEALDILYSNILSVAKEAYEAIDTHRGRHFLLLFRTYMLNGHGGVKDSSILFNFAADFLTAMLNLEIKAEEILFSDLRSLVNLKRDENDILRLSLYHKTFFDFFDDESRAKDLFIPTFDAEKYFAKCLLQHIIRCPVIPNPLPDTWDGFLLSDRRRDELSAVICNGTLADFTQKDGWRKIDGLLPLVDRQGFFTIRHGWANSFEPWIDFLKDKLPEVTAVMGPFCAKWLRDVEEWDREDEERKGPNARPPPASYSDISDSE</sequence>